<reference evidence="6 8" key="1">
    <citation type="submission" date="2019-08" db="EMBL/GenBank/DDBJ databases">
        <title>In-depth cultivation of the pig gut microbiome towards novel bacterial diversity and tailored functional studies.</title>
        <authorList>
            <person name="Wylensek D."/>
            <person name="Hitch T.C.A."/>
            <person name="Clavel T."/>
        </authorList>
    </citation>
    <scope>NUCLEOTIDE SEQUENCE [LARGE SCALE GENOMIC DNA]</scope>
    <source>
        <strain evidence="6 8">BL-178-WT-3A</strain>
    </source>
</reference>
<feature type="domain" description="Cyclic nucleotide-binding" evidence="4">
    <location>
        <begin position="31"/>
        <end position="110"/>
    </location>
</feature>
<evidence type="ECO:0000256" key="1">
    <source>
        <dbReference type="ARBA" id="ARBA00023015"/>
    </source>
</evidence>
<organism evidence="6 8">
    <name type="scientific">Streptococcus alactolyticus</name>
    <dbReference type="NCBI Taxonomy" id="29389"/>
    <lineage>
        <taxon>Bacteria</taxon>
        <taxon>Bacillati</taxon>
        <taxon>Bacillota</taxon>
        <taxon>Bacilli</taxon>
        <taxon>Lactobacillales</taxon>
        <taxon>Streptococcaceae</taxon>
        <taxon>Streptococcus</taxon>
    </lineage>
</organism>
<dbReference type="SMART" id="SM00419">
    <property type="entry name" value="HTH_CRP"/>
    <property type="match status" value="1"/>
</dbReference>
<name>A0A6N7WPS4_STRAY</name>
<gene>
    <name evidence="6" type="ORF">FYJ82_05905</name>
    <name evidence="7" type="ORF">O6R09_03665</name>
</gene>
<protein>
    <submittedName>
        <fullName evidence="6">Crp/Fnr family transcriptional regulator</fullName>
    </submittedName>
</protein>
<dbReference type="EMBL" id="VUNP01000022">
    <property type="protein sequence ID" value="MST53923.1"/>
    <property type="molecule type" value="Genomic_DNA"/>
</dbReference>
<dbReference type="Pfam" id="PF13545">
    <property type="entry name" value="HTH_Crp_2"/>
    <property type="match status" value="1"/>
</dbReference>
<dbReference type="AlphaFoldDB" id="A0A6N7WPS4"/>
<evidence type="ECO:0000313" key="8">
    <source>
        <dbReference type="Proteomes" id="UP000471052"/>
    </source>
</evidence>
<feature type="domain" description="HTH crp-type" evidence="5">
    <location>
        <begin position="139"/>
        <end position="209"/>
    </location>
</feature>
<sequence length="223" mass="25261">MHTTVDITELLQYGERVTFKKGDCLATSIAGESNGDIFILSSGICALSSISLDGKETTYLYFKREQFVGFTSLMTTFNLNYYGKKTFSIIAKTPCVAYRISNRSFQELLGFPSITALMVNTLTENLVYLMEHFHSSKNEPALVQFSRFLMDQAEQEPSGELLLDTVFTYQEIASYLGMHSVTIARMVKALREEGLIDKVGHQIRIINPQKMTNLITEEQKIDY</sequence>
<dbReference type="OrthoDB" id="663011at2"/>
<evidence type="ECO:0000313" key="9">
    <source>
        <dbReference type="Proteomes" id="UP001212085"/>
    </source>
</evidence>
<dbReference type="SUPFAM" id="SSF46785">
    <property type="entry name" value="Winged helix' DNA-binding domain"/>
    <property type="match status" value="1"/>
</dbReference>
<evidence type="ECO:0000259" key="4">
    <source>
        <dbReference type="PROSITE" id="PS50042"/>
    </source>
</evidence>
<evidence type="ECO:0000259" key="5">
    <source>
        <dbReference type="PROSITE" id="PS51063"/>
    </source>
</evidence>
<evidence type="ECO:0000313" key="6">
    <source>
        <dbReference type="EMBL" id="MST53923.1"/>
    </source>
</evidence>
<dbReference type="InterPro" id="IPR036390">
    <property type="entry name" value="WH_DNA-bd_sf"/>
</dbReference>
<dbReference type="GO" id="GO:0006355">
    <property type="term" value="P:regulation of DNA-templated transcription"/>
    <property type="evidence" value="ECO:0007669"/>
    <property type="project" value="InterPro"/>
</dbReference>
<dbReference type="Pfam" id="PF00027">
    <property type="entry name" value="cNMP_binding"/>
    <property type="match status" value="1"/>
</dbReference>
<evidence type="ECO:0000256" key="2">
    <source>
        <dbReference type="ARBA" id="ARBA00023125"/>
    </source>
</evidence>
<dbReference type="PROSITE" id="PS50042">
    <property type="entry name" value="CNMP_BINDING_3"/>
    <property type="match status" value="1"/>
</dbReference>
<dbReference type="InterPro" id="IPR018490">
    <property type="entry name" value="cNMP-bd_dom_sf"/>
</dbReference>
<dbReference type="GO" id="GO:0003677">
    <property type="term" value="F:DNA binding"/>
    <property type="evidence" value="ECO:0007669"/>
    <property type="project" value="UniProtKB-KW"/>
</dbReference>
<proteinExistence type="predicted"/>
<dbReference type="Proteomes" id="UP000471052">
    <property type="component" value="Unassembled WGS sequence"/>
</dbReference>
<dbReference type="InterPro" id="IPR012318">
    <property type="entry name" value="HTH_CRP"/>
</dbReference>
<keyword evidence="2" id="KW-0238">DNA-binding</keyword>
<dbReference type="InterPro" id="IPR000595">
    <property type="entry name" value="cNMP-bd_dom"/>
</dbReference>
<keyword evidence="1" id="KW-0805">Transcription regulation</keyword>
<dbReference type="EMBL" id="CP114883">
    <property type="protein sequence ID" value="WBB07030.1"/>
    <property type="molecule type" value="Genomic_DNA"/>
</dbReference>
<reference evidence="7 9" key="2">
    <citation type="submission" date="2022-12" db="EMBL/GenBank/DDBJ databases">
        <title>Streptococcus alactolyticus LGM, complete genome.</title>
        <authorList>
            <person name="Liu Z."/>
            <person name="Mu C."/>
            <person name="Zhu W."/>
        </authorList>
    </citation>
    <scope>NUCLEOTIDE SEQUENCE [LARGE SCALE GENOMIC DNA]</scope>
    <source>
        <strain evidence="7 9">LGM</strain>
    </source>
</reference>
<dbReference type="Gene3D" id="2.60.120.10">
    <property type="entry name" value="Jelly Rolls"/>
    <property type="match status" value="1"/>
</dbReference>
<dbReference type="PROSITE" id="PS51063">
    <property type="entry name" value="HTH_CRP_2"/>
    <property type="match status" value="1"/>
</dbReference>
<dbReference type="RefSeq" id="WP_154455048.1">
    <property type="nucleotide sequence ID" value="NZ_BRXN01000003.1"/>
</dbReference>
<accession>A0A6N7WPS4</accession>
<evidence type="ECO:0000313" key="7">
    <source>
        <dbReference type="EMBL" id="WBB07030.1"/>
    </source>
</evidence>
<dbReference type="Proteomes" id="UP001212085">
    <property type="component" value="Chromosome"/>
</dbReference>
<dbReference type="GeneID" id="99636789"/>
<keyword evidence="3" id="KW-0804">Transcription</keyword>
<dbReference type="SUPFAM" id="SSF51206">
    <property type="entry name" value="cAMP-binding domain-like"/>
    <property type="match status" value="1"/>
</dbReference>
<dbReference type="InterPro" id="IPR014710">
    <property type="entry name" value="RmlC-like_jellyroll"/>
</dbReference>
<dbReference type="CDD" id="cd00038">
    <property type="entry name" value="CAP_ED"/>
    <property type="match status" value="1"/>
</dbReference>
<keyword evidence="9" id="KW-1185">Reference proteome</keyword>
<evidence type="ECO:0000256" key="3">
    <source>
        <dbReference type="ARBA" id="ARBA00023163"/>
    </source>
</evidence>